<dbReference type="PATRIC" id="fig|571915.4.peg.3310"/>
<dbReference type="GO" id="GO:0009253">
    <property type="term" value="P:peptidoglycan catabolic process"/>
    <property type="evidence" value="ECO:0007669"/>
    <property type="project" value="InterPro"/>
</dbReference>
<dbReference type="PANTHER" id="PTHR30404:SF0">
    <property type="entry name" value="N-ACETYLMURAMOYL-L-ALANINE AMIDASE AMIC"/>
    <property type="match status" value="1"/>
</dbReference>
<keyword evidence="1 3" id="KW-0378">Hydrolase</keyword>
<accession>A0A0G3H8A5</accession>
<dbReference type="SUPFAM" id="SSF53187">
    <property type="entry name" value="Zn-dependent exopeptidases"/>
    <property type="match status" value="1"/>
</dbReference>
<dbReference type="InterPro" id="IPR002508">
    <property type="entry name" value="MurNAc-LAA_cat"/>
</dbReference>
<dbReference type="Gene3D" id="1.10.101.10">
    <property type="entry name" value="PGBD-like superfamily/PGBD"/>
    <property type="match status" value="2"/>
</dbReference>
<dbReference type="InterPro" id="IPR036366">
    <property type="entry name" value="PGBDSf"/>
</dbReference>
<evidence type="ECO:0000313" key="4">
    <source>
        <dbReference type="Proteomes" id="UP000035199"/>
    </source>
</evidence>
<dbReference type="Pfam" id="PF01471">
    <property type="entry name" value="PG_binding_1"/>
    <property type="match status" value="2"/>
</dbReference>
<dbReference type="Pfam" id="PF01520">
    <property type="entry name" value="Amidase_3"/>
    <property type="match status" value="1"/>
</dbReference>
<dbReference type="GO" id="GO:0008745">
    <property type="term" value="F:N-acetylmuramoyl-L-alanine amidase activity"/>
    <property type="evidence" value="ECO:0007669"/>
    <property type="project" value="UniProtKB-EC"/>
</dbReference>
<dbReference type="EC" id="3.5.1.28" evidence="3"/>
<dbReference type="Gene3D" id="3.40.630.40">
    <property type="entry name" value="Zn-dependent exopeptidases"/>
    <property type="match status" value="1"/>
</dbReference>
<dbReference type="PANTHER" id="PTHR30404">
    <property type="entry name" value="N-ACETYLMURAMOYL-L-ALANINE AMIDASE"/>
    <property type="match status" value="1"/>
</dbReference>
<dbReference type="InterPro" id="IPR050695">
    <property type="entry name" value="N-acetylmuramoyl_amidase_3"/>
</dbReference>
<gene>
    <name evidence="3" type="ORF">CMUST_15415</name>
</gene>
<reference evidence="4" key="2">
    <citation type="submission" date="2015-05" db="EMBL/GenBank/DDBJ databases">
        <title>Complete genome sequence of Corynebacterium mustelae DSM 45274, isolated from various tissues of a male ferret with lethal sepsis.</title>
        <authorList>
            <person name="Ruckert C."/>
            <person name="Albersmeier A."/>
            <person name="Winkler A."/>
            <person name="Tauch A."/>
        </authorList>
    </citation>
    <scope>NUCLEOTIDE SEQUENCE [LARGE SCALE GENOMIC DNA]</scope>
    <source>
        <strain evidence="4">DSM 45274</strain>
    </source>
</reference>
<proteinExistence type="predicted"/>
<dbReference type="SMART" id="SM00646">
    <property type="entry name" value="Ami_3"/>
    <property type="match status" value="1"/>
</dbReference>
<sequence length="398" mass="44172">MDWSTVSEVLKVGDHSPRVAEVRAALARLGLIPNFSQDVKTDQVFKDSDTIFDAELEAALRGFQQSRGIIASGEIDETTLRVLREASYRLGARVLSYQPNNEMIGDDVVQLQKQLQELGFYADRIDGHFGPCTHQGLLKYQMNYGLNMDGICGPNTIRALGRLGRRITGGSPQNLHERERMRAAGPRLTGKRVVIDPSLGGADKGLTVSGIYGDITEEELMWDLACRVEGRMIAAGMETIVSRPRQDNPSLRQRADIANAFNADLMICLQADRYRNDKASGCATFYFGSEMGNSSMTGELLSGFIQREIAARTKLVNCGNHARTWDLLRMTQMPCVEVVTGYLTNPGDVRILTNPAKRDAIAEAIVVAVKRLYLMDRDDQPTGTYKFSQLLEQEMLDV</sequence>
<protein>
    <submittedName>
        <fullName evidence="3">N-acetylmuramoyl-L-alanine amidase</fullName>
        <ecNumber evidence="3">3.5.1.28</ecNumber>
    </submittedName>
</protein>
<dbReference type="InterPro" id="IPR002477">
    <property type="entry name" value="Peptidoglycan-bd-like"/>
</dbReference>
<keyword evidence="4" id="KW-1185">Reference proteome</keyword>
<dbReference type="Proteomes" id="UP000035199">
    <property type="component" value="Chromosome"/>
</dbReference>
<dbReference type="KEGG" id="cmv:CMUST_15415"/>
<dbReference type="EMBL" id="CP011542">
    <property type="protein sequence ID" value="AKK07372.1"/>
    <property type="molecule type" value="Genomic_DNA"/>
</dbReference>
<name>A0A0G3H8A5_9CORY</name>
<dbReference type="STRING" id="571915.CMUST_15415"/>
<evidence type="ECO:0000256" key="1">
    <source>
        <dbReference type="ARBA" id="ARBA00022801"/>
    </source>
</evidence>
<organism evidence="3 4">
    <name type="scientific">Corynebacterium mustelae</name>
    <dbReference type="NCBI Taxonomy" id="571915"/>
    <lineage>
        <taxon>Bacteria</taxon>
        <taxon>Bacillati</taxon>
        <taxon>Actinomycetota</taxon>
        <taxon>Actinomycetes</taxon>
        <taxon>Mycobacteriales</taxon>
        <taxon>Corynebacteriaceae</taxon>
        <taxon>Corynebacterium</taxon>
    </lineage>
</organism>
<reference evidence="3 4" key="1">
    <citation type="journal article" date="2015" name="Genome Announc.">
        <title>Complete Genome Sequence of the Type Strain Corynebacterium mustelae DSM 45274, Isolated from Various Tissues of a Male Ferret with Lethal Sepsis.</title>
        <authorList>
            <person name="Ruckert C."/>
            <person name="Eimer J."/>
            <person name="Winkler A."/>
            <person name="Tauch A."/>
        </authorList>
    </citation>
    <scope>NUCLEOTIDE SEQUENCE [LARGE SCALE GENOMIC DNA]</scope>
    <source>
        <strain evidence="3 4">DSM 45274</strain>
    </source>
</reference>
<dbReference type="CDD" id="cd02696">
    <property type="entry name" value="MurNAc-LAA"/>
    <property type="match status" value="1"/>
</dbReference>
<evidence type="ECO:0000259" key="2">
    <source>
        <dbReference type="SMART" id="SM00646"/>
    </source>
</evidence>
<evidence type="ECO:0000313" key="3">
    <source>
        <dbReference type="EMBL" id="AKK07372.1"/>
    </source>
</evidence>
<dbReference type="AlphaFoldDB" id="A0A0G3H8A5"/>
<dbReference type="InterPro" id="IPR036365">
    <property type="entry name" value="PGBD-like_sf"/>
</dbReference>
<feature type="domain" description="MurNAc-LAA" evidence="2">
    <location>
        <begin position="255"/>
        <end position="370"/>
    </location>
</feature>
<dbReference type="GO" id="GO:0030288">
    <property type="term" value="C:outer membrane-bounded periplasmic space"/>
    <property type="evidence" value="ECO:0007669"/>
    <property type="project" value="TreeGrafter"/>
</dbReference>
<dbReference type="SUPFAM" id="SSF47090">
    <property type="entry name" value="PGBD-like"/>
    <property type="match status" value="2"/>
</dbReference>